<feature type="chain" id="PRO_5045280286" evidence="1">
    <location>
        <begin position="20"/>
        <end position="75"/>
    </location>
</feature>
<dbReference type="EMBL" id="JARVKF010000437">
    <property type="protein sequence ID" value="KAK9413601.1"/>
    <property type="molecule type" value="Genomic_DNA"/>
</dbReference>
<evidence type="ECO:0000313" key="2">
    <source>
        <dbReference type="EMBL" id="KAK9413601.1"/>
    </source>
</evidence>
<gene>
    <name evidence="2" type="ORF">SUNI508_11810</name>
</gene>
<feature type="signal peptide" evidence="1">
    <location>
        <begin position="1"/>
        <end position="19"/>
    </location>
</feature>
<organism evidence="2 3">
    <name type="scientific">Seiridium unicorne</name>
    <dbReference type="NCBI Taxonomy" id="138068"/>
    <lineage>
        <taxon>Eukaryota</taxon>
        <taxon>Fungi</taxon>
        <taxon>Dikarya</taxon>
        <taxon>Ascomycota</taxon>
        <taxon>Pezizomycotina</taxon>
        <taxon>Sordariomycetes</taxon>
        <taxon>Xylariomycetidae</taxon>
        <taxon>Amphisphaeriales</taxon>
        <taxon>Sporocadaceae</taxon>
        <taxon>Seiridium</taxon>
    </lineage>
</organism>
<name>A0ABR2UGJ1_9PEZI</name>
<reference evidence="2 3" key="1">
    <citation type="journal article" date="2024" name="J. Plant Pathol.">
        <title>Sequence and assembly of the genome of Seiridium unicorne, isolate CBS 538.82, causal agent of cypress canker disease.</title>
        <authorList>
            <person name="Scali E."/>
            <person name="Rocca G.D."/>
            <person name="Danti R."/>
            <person name="Garbelotto M."/>
            <person name="Barberini S."/>
            <person name="Baroncelli R."/>
            <person name="Emiliani G."/>
        </authorList>
    </citation>
    <scope>NUCLEOTIDE SEQUENCE [LARGE SCALE GENOMIC DNA]</scope>
    <source>
        <strain evidence="2 3">BM-138-508</strain>
    </source>
</reference>
<comment type="caution">
    <text evidence="2">The sequence shown here is derived from an EMBL/GenBank/DDBJ whole genome shotgun (WGS) entry which is preliminary data.</text>
</comment>
<sequence>MRSINFFTALTLLLDTAMALPEAGVARAVEVPQPEVVRAVDLEDRNRDRRSCVAGAGGNVCTNGPYPANQRRGEL</sequence>
<dbReference type="Proteomes" id="UP001408356">
    <property type="component" value="Unassembled WGS sequence"/>
</dbReference>
<evidence type="ECO:0000313" key="3">
    <source>
        <dbReference type="Proteomes" id="UP001408356"/>
    </source>
</evidence>
<keyword evidence="1" id="KW-0732">Signal</keyword>
<evidence type="ECO:0000256" key="1">
    <source>
        <dbReference type="SAM" id="SignalP"/>
    </source>
</evidence>
<keyword evidence="3" id="KW-1185">Reference proteome</keyword>
<protein>
    <submittedName>
        <fullName evidence="2">Uncharacterized protein</fullName>
    </submittedName>
</protein>
<accession>A0ABR2UGJ1</accession>
<proteinExistence type="predicted"/>